<keyword evidence="16" id="KW-1185">Reference proteome</keyword>
<accession>A0A0C2XM24</accession>
<evidence type="ECO:0000256" key="3">
    <source>
        <dbReference type="ARBA" id="ARBA00012816"/>
    </source>
</evidence>
<comment type="similarity">
    <text evidence="2">Belongs to the class-II aminoacyl-tRNA synthetase family.</text>
</comment>
<evidence type="ECO:0000256" key="10">
    <source>
        <dbReference type="ARBA" id="ARBA00029886"/>
    </source>
</evidence>
<dbReference type="AlphaFoldDB" id="A0A0C2XM24"/>
<dbReference type="Pfam" id="PF01336">
    <property type="entry name" value="tRNA_anti-codon"/>
    <property type="match status" value="1"/>
</dbReference>
<dbReference type="InterPro" id="IPR004365">
    <property type="entry name" value="NA-bd_OB_tRNA"/>
</dbReference>
<feature type="region of interest" description="Disordered" evidence="13">
    <location>
        <begin position="1"/>
        <end position="32"/>
    </location>
</feature>
<dbReference type="PRINTS" id="PR01042">
    <property type="entry name" value="TRNASYNTHASP"/>
</dbReference>
<proteinExistence type="inferred from homology"/>
<dbReference type="OrthoDB" id="1931232at2759"/>
<dbReference type="PANTHER" id="PTHR22594:SF16">
    <property type="entry name" value="ASPARAGINE--TRNA LIGASE, CYTOPLASMIC"/>
    <property type="match status" value="1"/>
</dbReference>
<dbReference type="GO" id="GO:0006421">
    <property type="term" value="P:asparaginyl-tRNA aminoacylation"/>
    <property type="evidence" value="ECO:0007669"/>
    <property type="project" value="InterPro"/>
</dbReference>
<keyword evidence="8" id="KW-0648">Protein biosynthesis</keyword>
<sequence>MATTSNDAPAEGPSVYVDEQIGSDEAGDGSIQKPYHSAAQAIVNHGPSPPLNILTRKSETEEWAAIGISALKKARKGAEGIEKKKQKALEAEARASQKAAEQAKSKDVVLEEDASLPEAVKTKIKYLEKHRGKRVRVSGWVHRLRSQGKMMFIVIRDGTGFLQVILGGKLSQIHDATLLTNEATIEIVGQLQPVPEEKSAPGGHEVLADFWKVIGHAPLGENSYLTRFNQESGPSLLADLRHLVLRGETQAAVLKLRTCLLSSFRNSLDGLDLKEVTPPCIVQTQVEGGATLFGFQYYEEKAYLTQSSQLYLETVLPALGDVYCVQESFRAETSHTRRHLSEFTHLEAELAFITFEDLMTHIEDAICNTIDHLLATPGVSELMAVLNPEFKKPTRPFMRMPYTDAIAWLVENKVQHVTEETEDLPDDQKVYVDHVVGDDIAEAAERKMTDAIGRPIFLYGFPSHLKSFYMQKMKGPEGQGPNGMAFTESCDLLMPGVGEVVGGSMRIHDADELIAAFKKQGIPSEPYYWYVDQRRYGTCEHGGYGLGVERFLAWIANRYTVRECQLYGRWPGRATP</sequence>
<dbReference type="HOGENOM" id="CLU_004553_2_10_1"/>
<feature type="coiled-coil region" evidence="12">
    <location>
        <begin position="71"/>
        <end position="106"/>
    </location>
</feature>
<dbReference type="STRING" id="933852.A0A0C2XM24"/>
<keyword evidence="6" id="KW-0547">Nucleotide-binding</keyword>
<dbReference type="Proteomes" id="UP000054097">
    <property type="component" value="Unassembled WGS sequence"/>
</dbReference>
<dbReference type="GO" id="GO:0005737">
    <property type="term" value="C:cytoplasm"/>
    <property type="evidence" value="ECO:0007669"/>
    <property type="project" value="UniProtKB-SubCell"/>
</dbReference>
<dbReference type="Pfam" id="PF00152">
    <property type="entry name" value="tRNA-synt_2"/>
    <property type="match status" value="1"/>
</dbReference>
<protein>
    <recommendedName>
        <fullName evidence="3">asparagine--tRNA ligase</fullName>
        <ecNumber evidence="3">6.1.1.22</ecNumber>
    </recommendedName>
    <alternativeName>
        <fullName evidence="10">Asparaginyl-tRNA synthetase</fullName>
    </alternativeName>
</protein>
<keyword evidence="5" id="KW-0436">Ligase</keyword>
<dbReference type="Pfam" id="PF20917">
    <property type="entry name" value="AsnRS_N"/>
    <property type="match status" value="1"/>
</dbReference>
<dbReference type="InterPro" id="IPR002312">
    <property type="entry name" value="Asp/Asn-tRNA-synth_IIb"/>
</dbReference>
<dbReference type="EMBL" id="KN824286">
    <property type="protein sequence ID" value="KIM30027.1"/>
    <property type="molecule type" value="Genomic_DNA"/>
</dbReference>
<dbReference type="InterPro" id="IPR006195">
    <property type="entry name" value="aa-tRNA-synth_II"/>
</dbReference>
<reference evidence="16" key="2">
    <citation type="submission" date="2015-01" db="EMBL/GenBank/DDBJ databases">
        <title>Evolutionary Origins and Diversification of the Mycorrhizal Mutualists.</title>
        <authorList>
            <consortium name="DOE Joint Genome Institute"/>
            <consortium name="Mycorrhizal Genomics Consortium"/>
            <person name="Kohler A."/>
            <person name="Kuo A."/>
            <person name="Nagy L.G."/>
            <person name="Floudas D."/>
            <person name="Copeland A."/>
            <person name="Barry K.W."/>
            <person name="Cichocki N."/>
            <person name="Veneault-Fourrey C."/>
            <person name="LaButti K."/>
            <person name="Lindquist E.A."/>
            <person name="Lipzen A."/>
            <person name="Lundell T."/>
            <person name="Morin E."/>
            <person name="Murat C."/>
            <person name="Riley R."/>
            <person name="Ohm R."/>
            <person name="Sun H."/>
            <person name="Tunlid A."/>
            <person name="Henrissat B."/>
            <person name="Grigoriev I.V."/>
            <person name="Hibbett D.S."/>
            <person name="Martin F."/>
        </authorList>
    </citation>
    <scope>NUCLEOTIDE SEQUENCE [LARGE SCALE GENOMIC DNA]</scope>
    <source>
        <strain evidence="16">MAFF 305830</strain>
    </source>
</reference>
<dbReference type="Gene3D" id="3.30.930.10">
    <property type="entry name" value="Bira Bifunctional Protein, Domain 2"/>
    <property type="match status" value="1"/>
</dbReference>
<dbReference type="InterPro" id="IPR004364">
    <property type="entry name" value="Aa-tRNA-synt_II"/>
</dbReference>
<dbReference type="Gene3D" id="3.30.1910.20">
    <property type="entry name" value="asparaginyl-tRNA synthetase, N-terminal domain"/>
    <property type="match status" value="1"/>
</dbReference>
<reference evidence="15 16" key="1">
    <citation type="submission" date="2014-04" db="EMBL/GenBank/DDBJ databases">
        <authorList>
            <consortium name="DOE Joint Genome Institute"/>
            <person name="Kuo A."/>
            <person name="Zuccaro A."/>
            <person name="Kohler A."/>
            <person name="Nagy L.G."/>
            <person name="Floudas D."/>
            <person name="Copeland A."/>
            <person name="Barry K.W."/>
            <person name="Cichocki N."/>
            <person name="Veneault-Fourrey C."/>
            <person name="LaButti K."/>
            <person name="Lindquist E.A."/>
            <person name="Lipzen A."/>
            <person name="Lundell T."/>
            <person name="Morin E."/>
            <person name="Murat C."/>
            <person name="Sun H."/>
            <person name="Tunlid A."/>
            <person name="Henrissat B."/>
            <person name="Grigoriev I.V."/>
            <person name="Hibbett D.S."/>
            <person name="Martin F."/>
            <person name="Nordberg H.P."/>
            <person name="Cantor M.N."/>
            <person name="Hua S.X."/>
        </authorList>
    </citation>
    <scope>NUCLEOTIDE SEQUENCE [LARGE SCALE GENOMIC DNA]</scope>
    <source>
        <strain evidence="15 16">MAFF 305830</strain>
    </source>
</reference>
<evidence type="ECO:0000256" key="12">
    <source>
        <dbReference type="SAM" id="Coils"/>
    </source>
</evidence>
<dbReference type="Gene3D" id="2.40.50.140">
    <property type="entry name" value="Nucleic acid-binding proteins"/>
    <property type="match status" value="1"/>
</dbReference>
<dbReference type="InterPro" id="IPR048952">
    <property type="entry name" value="AsnRS_N"/>
</dbReference>
<evidence type="ECO:0000313" key="15">
    <source>
        <dbReference type="EMBL" id="KIM30027.1"/>
    </source>
</evidence>
<evidence type="ECO:0000256" key="5">
    <source>
        <dbReference type="ARBA" id="ARBA00022598"/>
    </source>
</evidence>
<dbReference type="PROSITE" id="PS50862">
    <property type="entry name" value="AA_TRNA_LIGASE_II"/>
    <property type="match status" value="1"/>
</dbReference>
<name>A0A0C2XM24_SERVB</name>
<evidence type="ECO:0000256" key="4">
    <source>
        <dbReference type="ARBA" id="ARBA00022490"/>
    </source>
</evidence>
<evidence type="ECO:0000256" key="13">
    <source>
        <dbReference type="SAM" id="MobiDB-lite"/>
    </source>
</evidence>
<comment type="catalytic activity">
    <reaction evidence="11">
        <text>tRNA(Asn) + L-asparagine + ATP = L-asparaginyl-tRNA(Asn) + AMP + diphosphate + H(+)</text>
        <dbReference type="Rhea" id="RHEA:11180"/>
        <dbReference type="Rhea" id="RHEA-COMP:9659"/>
        <dbReference type="Rhea" id="RHEA-COMP:9674"/>
        <dbReference type="ChEBI" id="CHEBI:15378"/>
        <dbReference type="ChEBI" id="CHEBI:30616"/>
        <dbReference type="ChEBI" id="CHEBI:33019"/>
        <dbReference type="ChEBI" id="CHEBI:58048"/>
        <dbReference type="ChEBI" id="CHEBI:78442"/>
        <dbReference type="ChEBI" id="CHEBI:78515"/>
        <dbReference type="ChEBI" id="CHEBI:456215"/>
        <dbReference type="EC" id="6.1.1.22"/>
    </reaction>
</comment>
<evidence type="ECO:0000256" key="8">
    <source>
        <dbReference type="ARBA" id="ARBA00022917"/>
    </source>
</evidence>
<keyword evidence="12" id="KW-0175">Coiled coil</keyword>
<dbReference type="SUPFAM" id="SSF50249">
    <property type="entry name" value="Nucleic acid-binding proteins"/>
    <property type="match status" value="1"/>
</dbReference>
<dbReference type="GO" id="GO:0003676">
    <property type="term" value="F:nucleic acid binding"/>
    <property type="evidence" value="ECO:0007669"/>
    <property type="project" value="InterPro"/>
</dbReference>
<dbReference type="InterPro" id="IPR045864">
    <property type="entry name" value="aa-tRNA-synth_II/BPL/LPL"/>
</dbReference>
<dbReference type="GO" id="GO:0004816">
    <property type="term" value="F:asparagine-tRNA ligase activity"/>
    <property type="evidence" value="ECO:0007669"/>
    <property type="project" value="UniProtKB-EC"/>
</dbReference>
<dbReference type="GO" id="GO:0005524">
    <property type="term" value="F:ATP binding"/>
    <property type="evidence" value="ECO:0007669"/>
    <property type="project" value="UniProtKB-KW"/>
</dbReference>
<dbReference type="InterPro" id="IPR012340">
    <property type="entry name" value="NA-bd_OB-fold"/>
</dbReference>
<dbReference type="CDD" id="cd00776">
    <property type="entry name" value="AsxRS_core"/>
    <property type="match status" value="1"/>
</dbReference>
<evidence type="ECO:0000256" key="1">
    <source>
        <dbReference type="ARBA" id="ARBA00004496"/>
    </source>
</evidence>
<dbReference type="CDD" id="cd04323">
    <property type="entry name" value="AsnRS_cyto_like_N"/>
    <property type="match status" value="1"/>
</dbReference>
<dbReference type="PANTHER" id="PTHR22594">
    <property type="entry name" value="ASPARTYL/LYSYL-TRNA SYNTHETASE"/>
    <property type="match status" value="1"/>
</dbReference>
<dbReference type="InterPro" id="IPR004522">
    <property type="entry name" value="Asn-tRNA-ligase"/>
</dbReference>
<feature type="domain" description="Aminoacyl-transfer RNA synthetases class-II family profile" evidence="14">
    <location>
        <begin position="264"/>
        <end position="571"/>
    </location>
</feature>
<comment type="subcellular location">
    <subcellularLocation>
        <location evidence="1">Cytoplasm</location>
    </subcellularLocation>
</comment>
<evidence type="ECO:0000256" key="11">
    <source>
        <dbReference type="ARBA" id="ARBA00047844"/>
    </source>
</evidence>
<evidence type="ECO:0000256" key="6">
    <source>
        <dbReference type="ARBA" id="ARBA00022741"/>
    </source>
</evidence>
<dbReference type="EC" id="6.1.1.22" evidence="3"/>
<gene>
    <name evidence="15" type="ORF">M408DRAFT_328447</name>
</gene>
<organism evidence="15 16">
    <name type="scientific">Serendipita vermifera MAFF 305830</name>
    <dbReference type="NCBI Taxonomy" id="933852"/>
    <lineage>
        <taxon>Eukaryota</taxon>
        <taxon>Fungi</taxon>
        <taxon>Dikarya</taxon>
        <taxon>Basidiomycota</taxon>
        <taxon>Agaricomycotina</taxon>
        <taxon>Agaricomycetes</taxon>
        <taxon>Sebacinales</taxon>
        <taxon>Serendipitaceae</taxon>
        <taxon>Serendipita</taxon>
    </lineage>
</organism>
<evidence type="ECO:0000256" key="9">
    <source>
        <dbReference type="ARBA" id="ARBA00023146"/>
    </source>
</evidence>
<evidence type="ECO:0000256" key="7">
    <source>
        <dbReference type="ARBA" id="ARBA00022840"/>
    </source>
</evidence>
<evidence type="ECO:0000256" key="2">
    <source>
        <dbReference type="ARBA" id="ARBA00008226"/>
    </source>
</evidence>
<evidence type="ECO:0000259" key="14">
    <source>
        <dbReference type="PROSITE" id="PS50862"/>
    </source>
</evidence>
<keyword evidence="9" id="KW-0030">Aminoacyl-tRNA synthetase</keyword>
<keyword evidence="4" id="KW-0963">Cytoplasm</keyword>
<keyword evidence="7" id="KW-0067">ATP-binding</keyword>
<dbReference type="NCBIfam" id="TIGR00457">
    <property type="entry name" value="asnS"/>
    <property type="match status" value="1"/>
</dbReference>
<dbReference type="SUPFAM" id="SSF55681">
    <property type="entry name" value="Class II aaRS and biotin synthetases"/>
    <property type="match status" value="1"/>
</dbReference>
<evidence type="ECO:0000313" key="16">
    <source>
        <dbReference type="Proteomes" id="UP000054097"/>
    </source>
</evidence>